<dbReference type="Proteomes" id="UP000595618">
    <property type="component" value="Chromosome"/>
</dbReference>
<evidence type="ECO:0000313" key="3">
    <source>
        <dbReference type="Proteomes" id="UP000595618"/>
    </source>
</evidence>
<feature type="domain" description="Methyltransferase type 11" evidence="1">
    <location>
        <begin position="76"/>
        <end position="148"/>
    </location>
</feature>
<dbReference type="Gene3D" id="3.40.50.150">
    <property type="entry name" value="Vaccinia Virus protein VP39"/>
    <property type="match status" value="1"/>
</dbReference>
<organism evidence="2 3">
    <name type="scientific">Candidatus Sungiibacteriota bacterium</name>
    <dbReference type="NCBI Taxonomy" id="2750080"/>
    <lineage>
        <taxon>Bacteria</taxon>
        <taxon>Candidatus Sungiibacteriota</taxon>
    </lineage>
</organism>
<dbReference type="CDD" id="cd02440">
    <property type="entry name" value="AdoMet_MTases"/>
    <property type="match status" value="1"/>
</dbReference>
<dbReference type="GO" id="GO:0032259">
    <property type="term" value="P:methylation"/>
    <property type="evidence" value="ECO:0007669"/>
    <property type="project" value="UniProtKB-KW"/>
</dbReference>
<keyword evidence="2" id="KW-0808">Transferase</keyword>
<dbReference type="EMBL" id="CP066690">
    <property type="protein sequence ID" value="QQG45546.1"/>
    <property type="molecule type" value="Genomic_DNA"/>
</dbReference>
<dbReference type="Pfam" id="PF08241">
    <property type="entry name" value="Methyltransf_11"/>
    <property type="match status" value="1"/>
</dbReference>
<dbReference type="SUPFAM" id="SSF53335">
    <property type="entry name" value="S-adenosyl-L-methionine-dependent methyltransferases"/>
    <property type="match status" value="1"/>
</dbReference>
<protein>
    <submittedName>
        <fullName evidence="2">Class I SAM-dependent methyltransferase</fullName>
    </submittedName>
</protein>
<sequence>MEPVESDERTPNLKRYLEKLGIALGELYGKRILDIGAGGLYFAKEAWLAHEIKVFSVEPDLTESISRYYGLFAYATACCQTSPELEAFQITLRRTVRAFGQALPFKDESFDYVVSIFGVPFMIKNYFEGLLAINEGLRVLRHKGTLIFYPLESQFFDIKENTALKAEMLVLRKFPDFRIVLSPYDDPEAMRTLTRVIIKKG</sequence>
<dbReference type="GO" id="GO:0008757">
    <property type="term" value="F:S-adenosylmethionine-dependent methyltransferase activity"/>
    <property type="evidence" value="ECO:0007669"/>
    <property type="project" value="InterPro"/>
</dbReference>
<evidence type="ECO:0000313" key="2">
    <source>
        <dbReference type="EMBL" id="QQG45546.1"/>
    </source>
</evidence>
<evidence type="ECO:0000259" key="1">
    <source>
        <dbReference type="Pfam" id="PF08241"/>
    </source>
</evidence>
<name>A0A7T5URH7_9BACT</name>
<keyword evidence="2" id="KW-0489">Methyltransferase</keyword>
<dbReference type="AlphaFoldDB" id="A0A7T5URH7"/>
<dbReference type="InterPro" id="IPR013216">
    <property type="entry name" value="Methyltransf_11"/>
</dbReference>
<proteinExistence type="predicted"/>
<dbReference type="InterPro" id="IPR029063">
    <property type="entry name" value="SAM-dependent_MTases_sf"/>
</dbReference>
<reference evidence="2 3" key="1">
    <citation type="submission" date="2020-07" db="EMBL/GenBank/DDBJ databases">
        <title>Huge and variable diversity of episymbiotic CPR bacteria and DPANN archaea in groundwater ecosystems.</title>
        <authorList>
            <person name="He C.Y."/>
            <person name="Keren R."/>
            <person name="Whittaker M."/>
            <person name="Farag I.F."/>
            <person name="Doudna J."/>
            <person name="Cate J.H.D."/>
            <person name="Banfield J.F."/>
        </authorList>
    </citation>
    <scope>NUCLEOTIDE SEQUENCE [LARGE SCALE GENOMIC DNA]</scope>
    <source>
        <strain evidence="2">NC_groundwater_541_Ag_S-0.1um_46_50</strain>
    </source>
</reference>
<accession>A0A7T5URH7</accession>
<gene>
    <name evidence="2" type="ORF">HYW89_01260</name>
</gene>